<dbReference type="STRING" id="1229726.GRFL_0986"/>
<organism evidence="1 2">
    <name type="scientific">Christiangramia flava JLT2011</name>
    <dbReference type="NCBI Taxonomy" id="1229726"/>
    <lineage>
        <taxon>Bacteria</taxon>
        <taxon>Pseudomonadati</taxon>
        <taxon>Bacteroidota</taxon>
        <taxon>Flavobacteriia</taxon>
        <taxon>Flavobacteriales</taxon>
        <taxon>Flavobacteriaceae</taxon>
        <taxon>Christiangramia</taxon>
    </lineage>
</organism>
<reference evidence="1 2" key="1">
    <citation type="submission" date="2016-07" db="EMBL/GenBank/DDBJ databases">
        <title>Multi-omics approach to identify versatile polysaccharide utilization systems of a marine flavobacterium Gramella flava.</title>
        <authorList>
            <person name="Tang K."/>
        </authorList>
    </citation>
    <scope>NUCLEOTIDE SEQUENCE [LARGE SCALE GENOMIC DNA]</scope>
    <source>
        <strain evidence="1 2">JLT2011</strain>
    </source>
</reference>
<dbReference type="OrthoDB" id="982493at2"/>
<dbReference type="InterPro" id="IPR026414">
    <property type="entry name" value="ExosoTase_F-assoc_memb"/>
</dbReference>
<accession>A0A1L7I282</accession>
<evidence type="ECO:0000313" key="1">
    <source>
        <dbReference type="EMBL" id="APU67710.1"/>
    </source>
</evidence>
<dbReference type="KEGG" id="gfl:GRFL_0986"/>
<dbReference type="RefSeq" id="WP_083643561.1">
    <property type="nucleotide sequence ID" value="NZ_AMRU01000002.1"/>
</dbReference>
<sequence length="155" mass="18455">MEKERVSKNVRIILIICLVLMLAGVRLFEEHLFYDPFIRFFRSDYLLGDLPAYQMPKLLLNLTFRFVLNTLISLGIIYLAFRDRQIMKFSGLLYGILFLVGISIFIFLLLNLEKEHFLALFYVRRFLIHPIFILLLLPAFYYYRLSISRNSESIS</sequence>
<gene>
    <name evidence="1" type="ORF">GRFL_0986</name>
</gene>
<dbReference type="EMBL" id="CP016359">
    <property type="protein sequence ID" value="APU67710.1"/>
    <property type="molecule type" value="Genomic_DNA"/>
</dbReference>
<dbReference type="Proteomes" id="UP000186230">
    <property type="component" value="Chromosome"/>
</dbReference>
<keyword evidence="2" id="KW-1185">Reference proteome</keyword>
<dbReference type="NCBIfam" id="TIGR04127">
    <property type="entry name" value="flavo_near_exo"/>
    <property type="match status" value="1"/>
</dbReference>
<proteinExistence type="predicted"/>
<protein>
    <submittedName>
        <fullName evidence="1">Uncharacterized protein</fullName>
    </submittedName>
</protein>
<evidence type="ECO:0000313" key="2">
    <source>
        <dbReference type="Proteomes" id="UP000186230"/>
    </source>
</evidence>
<dbReference type="AlphaFoldDB" id="A0A1L7I282"/>
<name>A0A1L7I282_9FLAO</name>